<proteinExistence type="inferred from homology"/>
<dbReference type="InterPro" id="IPR057489">
    <property type="entry name" value="Menorin_C"/>
</dbReference>
<feature type="signal peptide" evidence="2">
    <location>
        <begin position="1"/>
        <end position="19"/>
    </location>
</feature>
<gene>
    <name evidence="5" type="ORF">AB6A40_003736</name>
</gene>
<evidence type="ECO:0000313" key="6">
    <source>
        <dbReference type="Proteomes" id="UP001608902"/>
    </source>
</evidence>
<feature type="domain" description="Menorin-like" evidence="3">
    <location>
        <begin position="41"/>
        <end position="278"/>
    </location>
</feature>
<sequence length="426" mass="48150">MILLLVGAILTFGSVPTNSGISRNPMSMMDIWMNRTEDGNVLVAHGVNSWPALLEQLTESTFAKSAMIEGDVLLYKQRKHRHRAIPLMSAPSRLADRITFKEWLYEVTKLNKVVKINVRTTEAVRPVLQYLFAAHKEITSPIVLHANVFRSPRSIEPTVDADALVEETKRFFPEATLSLGWTKSNVTNLTKAQHRISWRELFHIIGLLFDVQQSVMISVRLTAALCSVEELSFLLGMRPTISVLIWSDETDIIHDWSPLVTLRSTPYSKRLIFDLNSDHVKMLKILPYQSANVKSGGFIRKHWHRIEFPLASSMPSGIVESDEGVAFLGWPKSFLISLIQPPLFPSQQTLSAKIKFIKKRGAPDELLKERSGLAVYFLEKVVDIQSPNIDDGIMESDLDFNVNSMSFALQKTEGTDDPFNSIDFVR</sequence>
<evidence type="ECO:0000313" key="5">
    <source>
        <dbReference type="EMBL" id="MFH4977027.1"/>
    </source>
</evidence>
<comment type="caution">
    <text evidence="5">The sequence shown here is derived from an EMBL/GenBank/DDBJ whole genome shotgun (WGS) entry which is preliminary data.</text>
</comment>
<keyword evidence="6" id="KW-1185">Reference proteome</keyword>
<feature type="domain" description="Menorin C-terminal" evidence="4">
    <location>
        <begin position="303"/>
        <end position="393"/>
    </location>
</feature>
<dbReference type="AlphaFoldDB" id="A0ABD6EK06"/>
<dbReference type="EMBL" id="JBGFUD010002007">
    <property type="protein sequence ID" value="MFH4977027.1"/>
    <property type="molecule type" value="Genomic_DNA"/>
</dbReference>
<organism evidence="5 6">
    <name type="scientific">Gnathostoma spinigerum</name>
    <dbReference type="NCBI Taxonomy" id="75299"/>
    <lineage>
        <taxon>Eukaryota</taxon>
        <taxon>Metazoa</taxon>
        <taxon>Ecdysozoa</taxon>
        <taxon>Nematoda</taxon>
        <taxon>Chromadorea</taxon>
        <taxon>Rhabditida</taxon>
        <taxon>Spirurina</taxon>
        <taxon>Gnathostomatomorpha</taxon>
        <taxon>Gnathostomatoidea</taxon>
        <taxon>Gnathostomatidae</taxon>
        <taxon>Gnathostoma</taxon>
    </lineage>
</organism>
<protein>
    <submittedName>
        <fullName evidence="5">Uncharacterized protein</fullName>
    </submittedName>
</protein>
<comment type="similarity">
    <text evidence="1">Belongs to the menorin family.</text>
</comment>
<evidence type="ECO:0000259" key="3">
    <source>
        <dbReference type="Pfam" id="PF10223"/>
    </source>
</evidence>
<reference evidence="5 6" key="1">
    <citation type="submission" date="2024-08" db="EMBL/GenBank/DDBJ databases">
        <title>Gnathostoma spinigerum genome.</title>
        <authorList>
            <person name="Gonzalez-Bertolin B."/>
            <person name="Monzon S."/>
            <person name="Zaballos A."/>
            <person name="Jimenez P."/>
            <person name="Dekumyoy P."/>
            <person name="Varona S."/>
            <person name="Cuesta I."/>
            <person name="Sumanam S."/>
            <person name="Adisakwattana P."/>
            <person name="Gasser R.B."/>
            <person name="Hernandez-Gonzalez A."/>
            <person name="Young N.D."/>
            <person name="Perteguer M.J."/>
        </authorList>
    </citation>
    <scope>NUCLEOTIDE SEQUENCE [LARGE SCALE GENOMIC DNA]</scope>
    <source>
        <strain evidence="5">AL3</strain>
        <tissue evidence="5">Liver</tissue>
    </source>
</reference>
<dbReference type="InterPro" id="IPR019356">
    <property type="entry name" value="Menorin_dom"/>
</dbReference>
<accession>A0ABD6EK06</accession>
<dbReference type="Pfam" id="PF25161">
    <property type="entry name" value="Menorin_C"/>
    <property type="match status" value="1"/>
</dbReference>
<evidence type="ECO:0000256" key="2">
    <source>
        <dbReference type="SAM" id="SignalP"/>
    </source>
</evidence>
<evidence type="ECO:0000256" key="1">
    <source>
        <dbReference type="ARBA" id="ARBA00044953"/>
    </source>
</evidence>
<keyword evidence="2" id="KW-0732">Signal</keyword>
<dbReference type="PANTHER" id="PTHR21184:SF6">
    <property type="entry name" value="CONSERVED PLASMA MEMBRANE PROTEIN"/>
    <property type="match status" value="1"/>
</dbReference>
<dbReference type="Proteomes" id="UP001608902">
    <property type="component" value="Unassembled WGS sequence"/>
</dbReference>
<name>A0ABD6EK06_9BILA</name>
<evidence type="ECO:0000259" key="4">
    <source>
        <dbReference type="Pfam" id="PF25161"/>
    </source>
</evidence>
<dbReference type="PANTHER" id="PTHR21184">
    <property type="entry name" value="MENORIN (DENDRITIC BRANCHING PROTEIN)"/>
    <property type="match status" value="1"/>
</dbReference>
<dbReference type="Pfam" id="PF10223">
    <property type="entry name" value="Menorin_N"/>
    <property type="match status" value="1"/>
</dbReference>
<feature type="chain" id="PRO_5044790134" evidence="2">
    <location>
        <begin position="20"/>
        <end position="426"/>
    </location>
</feature>